<dbReference type="Pfam" id="PF01169">
    <property type="entry name" value="GDT1"/>
    <property type="match status" value="2"/>
</dbReference>
<evidence type="ECO:0000256" key="6">
    <source>
        <dbReference type="SAM" id="Phobius"/>
    </source>
</evidence>
<accession>A0A6J7AR66</accession>
<evidence type="ECO:0000256" key="1">
    <source>
        <dbReference type="ARBA" id="ARBA00004141"/>
    </source>
</evidence>
<comment type="similarity">
    <text evidence="2">Belongs to the GDT1 family.</text>
</comment>
<dbReference type="AlphaFoldDB" id="A0A6J7AR66"/>
<feature type="transmembrane region" description="Helical" evidence="6">
    <location>
        <begin position="189"/>
        <end position="206"/>
    </location>
</feature>
<keyword evidence="5 6" id="KW-0472">Membrane</keyword>
<evidence type="ECO:0000256" key="2">
    <source>
        <dbReference type="ARBA" id="ARBA00009190"/>
    </source>
</evidence>
<dbReference type="PANTHER" id="PTHR12608">
    <property type="entry name" value="TRANSMEMBRANE PROTEIN HTP-1 RELATED"/>
    <property type="match status" value="1"/>
</dbReference>
<reference evidence="7" key="1">
    <citation type="submission" date="2020-05" db="EMBL/GenBank/DDBJ databases">
        <authorList>
            <person name="Chiriac C."/>
            <person name="Salcher M."/>
            <person name="Ghai R."/>
            <person name="Kavagutti S V."/>
        </authorList>
    </citation>
    <scope>NUCLEOTIDE SEQUENCE</scope>
</reference>
<dbReference type="PANTHER" id="PTHR12608:SF1">
    <property type="entry name" value="TRANSMEMBRANE PROTEIN 165"/>
    <property type="match status" value="1"/>
</dbReference>
<dbReference type="GO" id="GO:0016020">
    <property type="term" value="C:membrane"/>
    <property type="evidence" value="ECO:0007669"/>
    <property type="project" value="UniProtKB-SubCell"/>
</dbReference>
<feature type="transmembrane region" description="Helical" evidence="6">
    <location>
        <begin position="69"/>
        <end position="90"/>
    </location>
</feature>
<evidence type="ECO:0000313" key="7">
    <source>
        <dbReference type="EMBL" id="CAB4835471.1"/>
    </source>
</evidence>
<keyword evidence="4 6" id="KW-1133">Transmembrane helix</keyword>
<name>A0A6J7AR66_9ZZZZ</name>
<gene>
    <name evidence="7" type="ORF">UFOPK3204_01777</name>
</gene>
<evidence type="ECO:0000256" key="3">
    <source>
        <dbReference type="ARBA" id="ARBA00022692"/>
    </source>
</evidence>
<dbReference type="GO" id="GO:0046873">
    <property type="term" value="F:metal ion transmembrane transporter activity"/>
    <property type="evidence" value="ECO:0007669"/>
    <property type="project" value="InterPro"/>
</dbReference>
<keyword evidence="3 6" id="KW-0812">Transmembrane</keyword>
<feature type="transmembrane region" description="Helical" evidence="6">
    <location>
        <begin position="156"/>
        <end position="177"/>
    </location>
</feature>
<organism evidence="7">
    <name type="scientific">freshwater metagenome</name>
    <dbReference type="NCBI Taxonomy" id="449393"/>
    <lineage>
        <taxon>unclassified sequences</taxon>
        <taxon>metagenomes</taxon>
        <taxon>ecological metagenomes</taxon>
    </lineage>
</organism>
<evidence type="ECO:0000256" key="4">
    <source>
        <dbReference type="ARBA" id="ARBA00022989"/>
    </source>
</evidence>
<dbReference type="InterPro" id="IPR001727">
    <property type="entry name" value="GDT1-like"/>
</dbReference>
<comment type="subcellular location">
    <subcellularLocation>
        <location evidence="1">Membrane</location>
        <topology evidence="1">Multi-pass membrane protein</topology>
    </subcellularLocation>
</comment>
<dbReference type="EMBL" id="CAFABK010000138">
    <property type="protein sequence ID" value="CAB4835471.1"/>
    <property type="molecule type" value="Genomic_DNA"/>
</dbReference>
<sequence length="210" mass="22170">MLIDLAVVVATFALIFPAELPDKTFIATLVLSTRYRHLPVWLGVSAAFAVQVTIAVTAGGLLALLPQRLVLGVTAALFAVGAVVLVIGGLKSRAGELAAEHDEQVALEAKVSTDLVKQASAWKVFATSFVVLFTAEWGDLSQLLTAGLAARTGQPLSVFIGSWVALILVAGIAVLAGRWLQQRVPIWRIRLVSGAILAALAIWTIAEIVQ</sequence>
<evidence type="ECO:0000256" key="5">
    <source>
        <dbReference type="ARBA" id="ARBA00023136"/>
    </source>
</evidence>
<feature type="transmembrane region" description="Helical" evidence="6">
    <location>
        <begin position="40"/>
        <end position="62"/>
    </location>
</feature>
<protein>
    <submittedName>
        <fullName evidence="7">Unannotated protein</fullName>
    </submittedName>
</protein>
<proteinExistence type="inferred from homology"/>